<dbReference type="PANTHER" id="PTHR33050">
    <property type="entry name" value="REVERSE TRANSCRIPTASE DOMAIN-CONTAINING PROTEIN"/>
    <property type="match status" value="1"/>
</dbReference>
<name>A0ABN9QK17_9DINO</name>
<accession>A0ABN9QK17</accession>
<dbReference type="Gene3D" id="3.20.190.20">
    <property type="match status" value="1"/>
</dbReference>
<dbReference type="Proteomes" id="UP001189429">
    <property type="component" value="Unassembled WGS sequence"/>
</dbReference>
<sequence>MQLVQAVFHEKCEKEAADDRARWRPLRDACVLTARFPVDEGWKAASRKIRCIDDFTASHINAAVSVGEAVQHDGLGQFVAVLSKTILASAGGAALRKEDFVNAFKTLPLASSQLQFAVVTWAAAESRGQGLQLLACPFGAAASVYNWERFGAAVRAILARLFHVVFLRFVDDLFGADPVWAGAPRLSTPAGASDVACEVVAGLLGWELGASKRVSNATSAQILGVDCEIVQGCSAVRMSIGPEKLARWSAQIRAILGHGAMSPAEAKKLAGRLSWGSSAVFGRAARVHLAPLFKHASERGSKLSGRVTRALQWWLRFLECVPPRTVLCARPAARVRCIVYSDATGSGNAAWALCFPGARLWSAATVPEPARNWVHHRRNQVATWELFAAICAINFLLSHLGELEVLLFVDNTVALGTLIRGSSRQSVWNDLIGDLWLRIARAGVLLYSFFVPSHLNVADAPTRPEGKAAALEAMRAAGFRHRAAAVSRADIDAASLCSKLQEAGVSNSDDFRGITVEEAVLIWAPLATVFETFVRALIAEAQAHVHRLQRRRPERQLRQRFGHKPRTELLQANLAPTALAEQAVWLEFCGWETSAPGYASAIRLYGQAQKKQGELNRDCGHFCLRYGEVLQIGNERAPDRPAHLMDLYWRGSVSPEASQAVTLLSILADDVNAGHGSGFVGCPVVERVNGESVMDMEDLSFHLNRALREDEFVEIQFRMSIGPYIAVLKCADIPEANMRIQDLYKLPYLANPPHLAVELEPATELMGHRAMASGGAAAAGPAVEATALREAIGKLLPSKDRGRALGLDGGSTAGRPSASPSVGGGGNGERMSATRKGKVLEVKPGRWGEVAGPGGAVSLSLERLGWRFRAWNCREDERGHILDLQILSPRMVASLVEAGAYRYLMRQAAKHDGSEQLDGQAPDLEPFRAALANLRRDLKREEDLNVTSIKALREELEEVLGLGPGGLDGQRDLVRELLQEEIQLQLERPPKRPALSLDTPLLELAGADLGDTSSDSESEGKEKKLRKAAKRARLARSAPTPLRRRDAKEGGSVPKKRRGAAEGRAGKGASDGKAARFKSKVEKAVRHYVAEHAETWTASEMREDISVLHGWENDSRFASVVKAALYDIGYTNSGANVLKGNK</sequence>
<feature type="compositionally biased region" description="Basic residues" evidence="1">
    <location>
        <begin position="1023"/>
        <end position="1034"/>
    </location>
</feature>
<comment type="caution">
    <text evidence="3">The sequence shown here is derived from an EMBL/GenBank/DDBJ whole genome shotgun (WGS) entry which is preliminary data.</text>
</comment>
<organism evidence="3 4">
    <name type="scientific">Prorocentrum cordatum</name>
    <dbReference type="NCBI Taxonomy" id="2364126"/>
    <lineage>
        <taxon>Eukaryota</taxon>
        <taxon>Sar</taxon>
        <taxon>Alveolata</taxon>
        <taxon>Dinophyceae</taxon>
        <taxon>Prorocentrales</taxon>
        <taxon>Prorocentraceae</taxon>
        <taxon>Prorocentrum</taxon>
    </lineage>
</organism>
<dbReference type="InterPro" id="IPR041517">
    <property type="entry name" value="DEGP_PDZ"/>
</dbReference>
<feature type="domain" description="Protease Do-like PDZ" evidence="2">
    <location>
        <begin position="632"/>
        <end position="747"/>
    </location>
</feature>
<evidence type="ECO:0000259" key="2">
    <source>
        <dbReference type="Pfam" id="PF17815"/>
    </source>
</evidence>
<evidence type="ECO:0000256" key="1">
    <source>
        <dbReference type="SAM" id="MobiDB-lite"/>
    </source>
</evidence>
<keyword evidence="4" id="KW-1185">Reference proteome</keyword>
<protein>
    <recommendedName>
        <fullName evidence="2">Protease Do-like PDZ domain-containing protein</fullName>
    </recommendedName>
</protein>
<dbReference type="EMBL" id="CAUYUJ010003703">
    <property type="protein sequence ID" value="CAK0806406.1"/>
    <property type="molecule type" value="Genomic_DNA"/>
</dbReference>
<dbReference type="PANTHER" id="PTHR33050:SF7">
    <property type="entry name" value="RIBONUCLEASE H"/>
    <property type="match status" value="1"/>
</dbReference>
<dbReference type="Pfam" id="PF17815">
    <property type="entry name" value="PDZ_3"/>
    <property type="match status" value="1"/>
</dbReference>
<feature type="region of interest" description="Disordered" evidence="1">
    <location>
        <begin position="1006"/>
        <end position="1076"/>
    </location>
</feature>
<evidence type="ECO:0000313" key="4">
    <source>
        <dbReference type="Proteomes" id="UP001189429"/>
    </source>
</evidence>
<gene>
    <name evidence="3" type="ORF">PCOR1329_LOCUS12641</name>
</gene>
<evidence type="ECO:0000313" key="3">
    <source>
        <dbReference type="EMBL" id="CAK0806406.1"/>
    </source>
</evidence>
<feature type="region of interest" description="Disordered" evidence="1">
    <location>
        <begin position="805"/>
        <end position="833"/>
    </location>
</feature>
<reference evidence="3" key="1">
    <citation type="submission" date="2023-10" db="EMBL/GenBank/DDBJ databases">
        <authorList>
            <person name="Chen Y."/>
            <person name="Shah S."/>
            <person name="Dougan E. K."/>
            <person name="Thang M."/>
            <person name="Chan C."/>
        </authorList>
    </citation>
    <scope>NUCLEOTIDE SEQUENCE [LARGE SCALE GENOMIC DNA]</scope>
</reference>
<dbReference type="InterPro" id="IPR046449">
    <property type="entry name" value="DEGP_PDZ_sf"/>
</dbReference>
<dbReference type="InterPro" id="IPR052055">
    <property type="entry name" value="Hepadnavirus_pol/RT"/>
</dbReference>
<proteinExistence type="predicted"/>